<proteinExistence type="predicted"/>
<dbReference type="Proteomes" id="UP000052052">
    <property type="component" value="Unassembled WGS sequence"/>
</dbReference>
<organism evidence="1 2">
    <name type="scientific">Pseudoxanthomonas dokdonensis</name>
    <dbReference type="NCBI Taxonomy" id="344882"/>
    <lineage>
        <taxon>Bacteria</taxon>
        <taxon>Pseudomonadati</taxon>
        <taxon>Pseudomonadota</taxon>
        <taxon>Gammaproteobacteria</taxon>
        <taxon>Lysobacterales</taxon>
        <taxon>Lysobacteraceae</taxon>
        <taxon>Pseudoxanthomonas</taxon>
    </lineage>
</organism>
<dbReference type="AlphaFoldDB" id="A0A0R0CPQ6"/>
<sequence>MLAYAGYLLVGNVFLNTGIGEWVVNRKPDRFQLQWSHGYTLWPLRMHLRDASAIGHYKRVRWQVNAGRAEGTLSALALFKKQIRISELSASDVDATVARGATSMDPAPPAANAWAVVMDAVQASGVRRVQAGDWLLTGKGTLRGGFDKHFRGGAMAIAPSQLTLSGVTLQHKGQVVLDDGELDLQMSMARTRTSALPGMRKLEPISGRLKLRGTTPAVKAVALADAPPRLSTGTGHGQLRLDVGLDGAVLRPGSLLSLNVPWQLTDTLGGTHRNTLLVDARVDRQLQFTARLPRSAEAELYLDADMRIASNRLPLDGQWQALLPLASGKLQGSWQFVSLRWLDEMFVAAPWISLDGAGRVDADLQLRDGKPVAGSRVDVPDIGVQALVMGNRINGRAQAHVTLERAADDTPVTRMEVSMKDYAMQAGSQPDSPVYARGNNMRMSVLVGGKVRDFRDNFQARLQFTDARVPALSIYNRYLPQQQLRFVDGAGKVSADVSLDGSGGIGSGWLRVAGSQTALEVAGLRMRADIDLTTRLQRADLKQRSFVLDGTRMSIKRAAFSEAGGQRHQGWWATLLLPKARMHWQQPLDMSGSAQIKMKDVSLVLALFSGKRDFPGWIDRLINAGQAQVEGRVRWDGDTLIMAPLKANNQRFELEANLRLRGKSRQGRLFAKWGVLSMGMEVRDQQHTLHLVRARRWYDAQPPFRP</sequence>
<gene>
    <name evidence="1" type="ORF">ABB29_02045</name>
</gene>
<dbReference type="EMBL" id="LDJL01000002">
    <property type="protein sequence ID" value="KRG71573.1"/>
    <property type="molecule type" value="Genomic_DNA"/>
</dbReference>
<dbReference type="PATRIC" id="fig|344882.3.peg.1613"/>
<name>A0A0R0CPQ6_9GAMM</name>
<evidence type="ECO:0008006" key="3">
    <source>
        <dbReference type="Google" id="ProtNLM"/>
    </source>
</evidence>
<reference evidence="1 2" key="1">
    <citation type="submission" date="2015-05" db="EMBL/GenBank/DDBJ databases">
        <title>Genome sequencing and analysis of members of genus Stenotrophomonas.</title>
        <authorList>
            <person name="Patil P.P."/>
            <person name="Midha S."/>
            <person name="Patil P.B."/>
        </authorList>
    </citation>
    <scope>NUCLEOTIDE SEQUENCE [LARGE SCALE GENOMIC DNA]</scope>
    <source>
        <strain evidence="1 2">DSM 21858</strain>
    </source>
</reference>
<comment type="caution">
    <text evidence="1">The sequence shown here is derived from an EMBL/GenBank/DDBJ whole genome shotgun (WGS) entry which is preliminary data.</text>
</comment>
<accession>A0A0R0CPQ6</accession>
<evidence type="ECO:0000313" key="2">
    <source>
        <dbReference type="Proteomes" id="UP000052052"/>
    </source>
</evidence>
<evidence type="ECO:0000313" key="1">
    <source>
        <dbReference type="EMBL" id="KRG71573.1"/>
    </source>
</evidence>
<dbReference type="STRING" id="344882.ABB29_02045"/>
<protein>
    <recommendedName>
        <fullName evidence="3">Dicarboxylate transport domain-containing protein</fullName>
    </recommendedName>
</protein>
<keyword evidence="2" id="KW-1185">Reference proteome</keyword>